<protein>
    <recommendedName>
        <fullName evidence="2">Rap1a immunity protein domain-containing protein</fullName>
    </recommendedName>
</protein>
<dbReference type="Pfam" id="PF18602">
    <property type="entry name" value="Rap1a"/>
    <property type="match status" value="1"/>
</dbReference>
<organism evidence="3 4">
    <name type="scientific">Kineobactrum sediminis</name>
    <dbReference type="NCBI Taxonomy" id="1905677"/>
    <lineage>
        <taxon>Bacteria</taxon>
        <taxon>Pseudomonadati</taxon>
        <taxon>Pseudomonadota</taxon>
        <taxon>Gammaproteobacteria</taxon>
        <taxon>Cellvibrionales</taxon>
        <taxon>Halieaceae</taxon>
        <taxon>Kineobactrum</taxon>
    </lineage>
</organism>
<dbReference type="InterPro" id="IPR041238">
    <property type="entry name" value="Rap1a"/>
</dbReference>
<name>A0A2N5XYT6_9GAMM</name>
<comment type="caution">
    <text evidence="3">The sequence shown here is derived from an EMBL/GenBank/DDBJ whole genome shotgun (WGS) entry which is preliminary data.</text>
</comment>
<dbReference type="Proteomes" id="UP000234845">
    <property type="component" value="Unassembled WGS sequence"/>
</dbReference>
<feature type="chain" id="PRO_5014885490" description="Rap1a immunity protein domain-containing protein" evidence="1">
    <location>
        <begin position="18"/>
        <end position="104"/>
    </location>
</feature>
<reference evidence="4" key="1">
    <citation type="submission" date="2017-11" db="EMBL/GenBank/DDBJ databases">
        <title>The draft genome sequence of Chromatocurvus sp. F02.</title>
        <authorList>
            <person name="Du Z.-J."/>
            <person name="Chang Y.-Q."/>
        </authorList>
    </citation>
    <scope>NUCLEOTIDE SEQUENCE [LARGE SCALE GENOMIC DNA]</scope>
    <source>
        <strain evidence="4">F02</strain>
    </source>
</reference>
<dbReference type="EMBL" id="PKLZ01000014">
    <property type="protein sequence ID" value="PLW81305.1"/>
    <property type="molecule type" value="Genomic_DNA"/>
</dbReference>
<evidence type="ECO:0000259" key="2">
    <source>
        <dbReference type="Pfam" id="PF18602"/>
    </source>
</evidence>
<proteinExistence type="predicted"/>
<feature type="signal peptide" evidence="1">
    <location>
        <begin position="1"/>
        <end position="17"/>
    </location>
</feature>
<keyword evidence="1" id="KW-0732">Signal</keyword>
<accession>A0A2N5XYT6</accession>
<feature type="domain" description="Rap1a immunity protein" evidence="2">
    <location>
        <begin position="31"/>
        <end position="103"/>
    </location>
</feature>
<sequence length="104" mass="11318">MRAILLSLLLVTGHVSASEAITVKELLVQMDEHVQSGGSVDRYVWYMSGVMAATNGDVWCPVPDYDANATIAKVYKSMSDSHAIYDYPAIHAILVGLEGLFPCE</sequence>
<gene>
    <name evidence="3" type="ORF">CWI75_15835</name>
</gene>
<evidence type="ECO:0000313" key="4">
    <source>
        <dbReference type="Proteomes" id="UP000234845"/>
    </source>
</evidence>
<dbReference type="Gene3D" id="1.10.890.40">
    <property type="match status" value="1"/>
</dbReference>
<evidence type="ECO:0000313" key="3">
    <source>
        <dbReference type="EMBL" id="PLW81305.1"/>
    </source>
</evidence>
<evidence type="ECO:0000256" key="1">
    <source>
        <dbReference type="SAM" id="SignalP"/>
    </source>
</evidence>
<dbReference type="AlphaFoldDB" id="A0A2N5XYT6"/>
<keyword evidence="4" id="KW-1185">Reference proteome</keyword>